<dbReference type="AlphaFoldDB" id="A0A7W7C4N1"/>
<evidence type="ECO:0000313" key="2">
    <source>
        <dbReference type="Proteomes" id="UP000533598"/>
    </source>
</evidence>
<proteinExistence type="predicted"/>
<sequence>MAGYRVEYEERARKTLEMLSAPRREQIRGAISVWARNPPPSGNHTKHRIDVPGGNAFARVEHRTESVHVIVIMAVEC</sequence>
<name>A0A7W7C4N1_9PSEU</name>
<organism evidence="1 2">
    <name type="scientific">Crossiella cryophila</name>
    <dbReference type="NCBI Taxonomy" id="43355"/>
    <lineage>
        <taxon>Bacteria</taxon>
        <taxon>Bacillati</taxon>
        <taxon>Actinomycetota</taxon>
        <taxon>Actinomycetes</taxon>
        <taxon>Pseudonocardiales</taxon>
        <taxon>Pseudonocardiaceae</taxon>
        <taxon>Crossiella</taxon>
    </lineage>
</organism>
<gene>
    <name evidence="1" type="ORF">HNR67_000589</name>
</gene>
<accession>A0A7W7C4N1</accession>
<reference evidence="1 2" key="1">
    <citation type="submission" date="2020-08" db="EMBL/GenBank/DDBJ databases">
        <title>Sequencing the genomes of 1000 actinobacteria strains.</title>
        <authorList>
            <person name="Klenk H.-P."/>
        </authorList>
    </citation>
    <scope>NUCLEOTIDE SEQUENCE [LARGE SCALE GENOMIC DNA]</scope>
    <source>
        <strain evidence="1 2">DSM 44230</strain>
    </source>
</reference>
<keyword evidence="1" id="KW-0540">Nuclease</keyword>
<dbReference type="GO" id="GO:0004519">
    <property type="term" value="F:endonuclease activity"/>
    <property type="evidence" value="ECO:0007669"/>
    <property type="project" value="UniProtKB-KW"/>
</dbReference>
<evidence type="ECO:0000313" key="1">
    <source>
        <dbReference type="EMBL" id="MBB4674471.1"/>
    </source>
</evidence>
<dbReference type="Proteomes" id="UP000533598">
    <property type="component" value="Unassembled WGS sequence"/>
</dbReference>
<comment type="caution">
    <text evidence="1">The sequence shown here is derived from an EMBL/GenBank/DDBJ whole genome shotgun (WGS) entry which is preliminary data.</text>
</comment>
<protein>
    <submittedName>
        <fullName evidence="1">mRNA-degrading endonuclease RelE of RelBE toxin-antitoxin system</fullName>
    </submittedName>
</protein>
<keyword evidence="1" id="KW-0255">Endonuclease</keyword>
<keyword evidence="1" id="KW-0378">Hydrolase</keyword>
<keyword evidence="2" id="KW-1185">Reference proteome</keyword>
<dbReference type="EMBL" id="JACHMH010000001">
    <property type="protein sequence ID" value="MBB4674471.1"/>
    <property type="molecule type" value="Genomic_DNA"/>
</dbReference>